<dbReference type="RefSeq" id="WP_091689333.1">
    <property type="nucleotide sequence ID" value="NZ_CAAGSJ010000001.1"/>
</dbReference>
<reference evidence="3" key="1">
    <citation type="submission" date="2016-10" db="EMBL/GenBank/DDBJ databases">
        <authorList>
            <person name="Varghese N."/>
            <person name="Submissions S."/>
        </authorList>
    </citation>
    <scope>NUCLEOTIDE SEQUENCE [LARGE SCALE GENOMIC DNA]</scope>
    <source>
        <strain evidence="3">SLH 33</strain>
    </source>
</reference>
<proteinExistence type="predicted"/>
<sequence>MKLKKVSFIALLVLTMLLLQPIAVSALSSSDAKQAWHDAKQASIEAQAEHRDAKIDWAADKTDENNQKVIDTGKDALNAALDEVEAWLIWKDLEVEENPGIPDDLKETIQEDVDVNLVKIDELRVEVDGVENRFELGVVFLKMIGSYFELVSDVARNSGFVWIHTANEHADTLEEYEVKLRGVAEGMEDNELVLEKLDMAKAEIEDARANISNAEEEYEQVRVPGKPLIKFSNGNNYLRISRGNMLSAHGYLNEAYGLIVRGE</sequence>
<evidence type="ECO:0000313" key="2">
    <source>
        <dbReference type="EMBL" id="SES76203.1"/>
    </source>
</evidence>
<gene>
    <name evidence="2" type="ORF">SAMN04488587_0844</name>
</gene>
<dbReference type="STRING" id="1353158.SAMN04488587_0844"/>
<feature type="coiled-coil region" evidence="1">
    <location>
        <begin position="190"/>
        <end position="217"/>
    </location>
</feature>
<name>A0A1H9Z3Y9_9EURY</name>
<evidence type="ECO:0000313" key="3">
    <source>
        <dbReference type="Proteomes" id="UP000243338"/>
    </source>
</evidence>
<dbReference type="OrthoDB" id="141602at2157"/>
<evidence type="ECO:0000256" key="1">
    <source>
        <dbReference type="SAM" id="Coils"/>
    </source>
</evidence>
<dbReference type="AlphaFoldDB" id="A0A1H9Z3Y9"/>
<keyword evidence="3" id="KW-1185">Reference proteome</keyword>
<dbReference type="Proteomes" id="UP000243338">
    <property type="component" value="Unassembled WGS sequence"/>
</dbReference>
<accession>A0A1H9Z3Y9</accession>
<protein>
    <submittedName>
        <fullName evidence="2">Uncharacterized protein</fullName>
    </submittedName>
</protein>
<dbReference type="EMBL" id="FOHQ01000002">
    <property type="protein sequence ID" value="SES76203.1"/>
    <property type="molecule type" value="Genomic_DNA"/>
</dbReference>
<organism evidence="2 3">
    <name type="scientific">Methanococcoides vulcani</name>
    <dbReference type="NCBI Taxonomy" id="1353158"/>
    <lineage>
        <taxon>Archaea</taxon>
        <taxon>Methanobacteriati</taxon>
        <taxon>Methanobacteriota</taxon>
        <taxon>Stenosarchaea group</taxon>
        <taxon>Methanomicrobia</taxon>
        <taxon>Methanosarcinales</taxon>
        <taxon>Methanosarcinaceae</taxon>
        <taxon>Methanococcoides</taxon>
    </lineage>
</organism>
<keyword evidence="1" id="KW-0175">Coiled coil</keyword>